<dbReference type="InterPro" id="IPR033895">
    <property type="entry name" value="GPT"/>
</dbReference>
<keyword evidence="3" id="KW-0479">Metal-binding</keyword>
<feature type="transmembrane region" description="Helical" evidence="5">
    <location>
        <begin position="6"/>
        <end position="29"/>
    </location>
</feature>
<dbReference type="GO" id="GO:0016757">
    <property type="term" value="F:glycosyltransferase activity"/>
    <property type="evidence" value="ECO:0007669"/>
    <property type="project" value="UniProtKB-KW"/>
</dbReference>
<keyword evidence="5" id="KW-1133">Transmembrane helix</keyword>
<evidence type="ECO:0000313" key="7">
    <source>
        <dbReference type="Proteomes" id="UP000054560"/>
    </source>
</evidence>
<keyword evidence="2" id="KW-0328">Glycosyltransferase</keyword>
<dbReference type="PANTHER" id="PTHR10571:SF0">
    <property type="entry name" value="UDP-N-ACETYLGLUCOSAMINE--DOLICHYL-PHOSPHATE N-ACETYLGLUCOSAMINEPHOSPHOTRANSFERASE"/>
    <property type="match status" value="1"/>
</dbReference>
<dbReference type="EMBL" id="KQ243548">
    <property type="protein sequence ID" value="KNC75564.1"/>
    <property type="molecule type" value="Genomic_DNA"/>
</dbReference>
<dbReference type="GO" id="GO:0016020">
    <property type="term" value="C:membrane"/>
    <property type="evidence" value="ECO:0007669"/>
    <property type="project" value="TreeGrafter"/>
</dbReference>
<keyword evidence="4" id="KW-0460">Magnesium</keyword>
<sequence length="152" mass="17111">MTFAVVGILGTFSKTVLLFFIPQVLNFVYSTPQLFRLIPCPRHRMPRLNKETGLLQASRHEYLLSEVKSPGVFVTKLLLMTGLACATSEPTGDKADQKISMSNLTMINMVLDICGPMREDKLTTLLLVVQSIGVALAFLIRYRLVFLFYDHN</sequence>
<gene>
    <name evidence="6" type="ORF">SARC_11914</name>
</gene>
<dbReference type="eggNOG" id="KOG2788">
    <property type="taxonomic scope" value="Eukaryota"/>
</dbReference>
<dbReference type="RefSeq" id="XP_014149466.1">
    <property type="nucleotide sequence ID" value="XM_014293991.1"/>
</dbReference>
<reference evidence="6 7" key="1">
    <citation type="submission" date="2011-02" db="EMBL/GenBank/DDBJ databases">
        <title>The Genome Sequence of Sphaeroforma arctica JP610.</title>
        <authorList>
            <consortium name="The Broad Institute Genome Sequencing Platform"/>
            <person name="Russ C."/>
            <person name="Cuomo C."/>
            <person name="Young S.K."/>
            <person name="Zeng Q."/>
            <person name="Gargeya S."/>
            <person name="Alvarado L."/>
            <person name="Berlin A."/>
            <person name="Chapman S.B."/>
            <person name="Chen Z."/>
            <person name="Freedman E."/>
            <person name="Gellesch M."/>
            <person name="Goldberg J."/>
            <person name="Griggs A."/>
            <person name="Gujja S."/>
            <person name="Heilman E."/>
            <person name="Heiman D."/>
            <person name="Howarth C."/>
            <person name="Mehta T."/>
            <person name="Neiman D."/>
            <person name="Pearson M."/>
            <person name="Roberts A."/>
            <person name="Saif S."/>
            <person name="Shea T."/>
            <person name="Shenoy N."/>
            <person name="Sisk P."/>
            <person name="Stolte C."/>
            <person name="Sykes S."/>
            <person name="White J."/>
            <person name="Yandava C."/>
            <person name="Burger G."/>
            <person name="Gray M.W."/>
            <person name="Holland P.W.H."/>
            <person name="King N."/>
            <person name="Lang F.B.F."/>
            <person name="Roger A.J."/>
            <person name="Ruiz-Trillo I."/>
            <person name="Haas B."/>
            <person name="Nusbaum C."/>
            <person name="Birren B."/>
        </authorList>
    </citation>
    <scope>NUCLEOTIDE SEQUENCE [LARGE SCALE GENOMIC DNA]</scope>
    <source>
        <strain evidence="6 7">JP610</strain>
    </source>
</reference>
<evidence type="ECO:0000256" key="1">
    <source>
        <dbReference type="ARBA" id="ARBA00004127"/>
    </source>
</evidence>
<dbReference type="OrthoDB" id="10262326at2759"/>
<organism evidence="6 7">
    <name type="scientific">Sphaeroforma arctica JP610</name>
    <dbReference type="NCBI Taxonomy" id="667725"/>
    <lineage>
        <taxon>Eukaryota</taxon>
        <taxon>Ichthyosporea</taxon>
        <taxon>Ichthyophonida</taxon>
        <taxon>Sphaeroforma</taxon>
    </lineage>
</organism>
<dbReference type="GO" id="GO:0046872">
    <property type="term" value="F:metal ion binding"/>
    <property type="evidence" value="ECO:0007669"/>
    <property type="project" value="UniProtKB-KW"/>
</dbReference>
<accession>A0A0L0FFN1</accession>
<dbReference type="PANTHER" id="PTHR10571">
    <property type="entry name" value="UDP-N-ACETYLGLUCOSAMINE--DOLICHYL-PHOSPHATE N-ACETYLGLUCOSAMINEPHOSPHOTRANSFERASE"/>
    <property type="match status" value="1"/>
</dbReference>
<dbReference type="GO" id="GO:0003975">
    <property type="term" value="F:UDP-N-acetylglucosamine-dolichyl-phosphate N-acetylglucosaminephosphotransferase activity"/>
    <property type="evidence" value="ECO:0007669"/>
    <property type="project" value="InterPro"/>
</dbReference>
<keyword evidence="7" id="KW-1185">Reference proteome</keyword>
<dbReference type="AlphaFoldDB" id="A0A0L0FFN1"/>
<evidence type="ECO:0000256" key="2">
    <source>
        <dbReference type="ARBA" id="ARBA00022676"/>
    </source>
</evidence>
<feature type="transmembrane region" description="Helical" evidence="5">
    <location>
        <begin position="125"/>
        <end position="149"/>
    </location>
</feature>
<name>A0A0L0FFN1_9EUKA</name>
<evidence type="ECO:0000256" key="4">
    <source>
        <dbReference type="ARBA" id="ARBA00022842"/>
    </source>
</evidence>
<dbReference type="GO" id="GO:0012505">
    <property type="term" value="C:endomembrane system"/>
    <property type="evidence" value="ECO:0007669"/>
    <property type="project" value="UniProtKB-SubCell"/>
</dbReference>
<evidence type="ECO:0000256" key="3">
    <source>
        <dbReference type="ARBA" id="ARBA00022723"/>
    </source>
</evidence>
<evidence type="ECO:0008006" key="8">
    <source>
        <dbReference type="Google" id="ProtNLM"/>
    </source>
</evidence>
<comment type="subcellular location">
    <subcellularLocation>
        <location evidence="1">Endomembrane system</location>
        <topology evidence="1">Multi-pass membrane protein</topology>
    </subcellularLocation>
</comment>
<proteinExistence type="predicted"/>
<dbReference type="STRING" id="667725.A0A0L0FFN1"/>
<keyword evidence="5" id="KW-0472">Membrane</keyword>
<evidence type="ECO:0000313" key="6">
    <source>
        <dbReference type="EMBL" id="KNC75564.1"/>
    </source>
</evidence>
<evidence type="ECO:0000256" key="5">
    <source>
        <dbReference type="SAM" id="Phobius"/>
    </source>
</evidence>
<keyword evidence="5" id="KW-0812">Transmembrane</keyword>
<dbReference type="GO" id="GO:0006488">
    <property type="term" value="P:dolichol-linked oligosaccharide biosynthetic process"/>
    <property type="evidence" value="ECO:0007669"/>
    <property type="project" value="InterPro"/>
</dbReference>
<dbReference type="Proteomes" id="UP000054560">
    <property type="component" value="Unassembled WGS sequence"/>
</dbReference>
<dbReference type="GeneID" id="25912418"/>
<keyword evidence="2" id="KW-0808">Transferase</keyword>
<protein>
    <recommendedName>
        <fullName evidence="8">UDP-N-acetylglucosamine--dolichyl-phosphate N-acetylglucosaminephosphotransferase</fullName>
    </recommendedName>
</protein>